<evidence type="ECO:0000256" key="1">
    <source>
        <dbReference type="ARBA" id="ARBA00022729"/>
    </source>
</evidence>
<dbReference type="Proteomes" id="UP000535589">
    <property type="component" value="Unassembled WGS sequence"/>
</dbReference>
<dbReference type="AlphaFoldDB" id="A0A7X8YFU0"/>
<dbReference type="InterPro" id="IPR036700">
    <property type="entry name" value="BOBF_sf"/>
</dbReference>
<dbReference type="SUPFAM" id="SSF101756">
    <property type="entry name" value="Hypothetical protein YgiW"/>
    <property type="match status" value="1"/>
</dbReference>
<gene>
    <name evidence="3" type="ORF">HGP28_02175</name>
</gene>
<sequence>MKFIALPIALFSAATMAKNDNLGGGFNGPFSGITTVSEAVQANDDTPVVLTGYLVKSLGNENYLFKDASGEVEIEIDDDLWRGVTVSPETKVILEGEVDNDFAESLTVDVDRIRLAS</sequence>
<comment type="caution">
    <text evidence="3">The sequence shown here is derived from an EMBL/GenBank/DDBJ whole genome shotgun (WGS) entry which is preliminary data.</text>
</comment>
<feature type="chain" id="PRO_5030827404" evidence="2">
    <location>
        <begin position="18"/>
        <end position="117"/>
    </location>
</feature>
<name>A0A7X8YFU0_9VIBR</name>
<dbReference type="NCBIfam" id="NF033674">
    <property type="entry name" value="stress_OB_fold"/>
    <property type="match status" value="1"/>
</dbReference>
<dbReference type="InterPro" id="IPR005220">
    <property type="entry name" value="CarO-like"/>
</dbReference>
<dbReference type="Gene3D" id="2.40.50.200">
    <property type="entry name" value="Bacterial OB-fold"/>
    <property type="match status" value="1"/>
</dbReference>
<keyword evidence="1 2" id="KW-0732">Signal</keyword>
<dbReference type="EMBL" id="JABAIK010000002">
    <property type="protein sequence ID" value="NLS11696.1"/>
    <property type="molecule type" value="Genomic_DNA"/>
</dbReference>
<keyword evidence="4" id="KW-1185">Reference proteome</keyword>
<dbReference type="PANTHER" id="PTHR36571:SF1">
    <property type="entry name" value="PROTEIN YGIW"/>
    <property type="match status" value="1"/>
</dbReference>
<proteinExistence type="predicted"/>
<dbReference type="Pfam" id="PF04076">
    <property type="entry name" value="BOF"/>
    <property type="match status" value="1"/>
</dbReference>
<protein>
    <submittedName>
        <fullName evidence="3">NirD/YgiW/YdeI family stress tolerance protein</fullName>
    </submittedName>
</protein>
<evidence type="ECO:0000313" key="4">
    <source>
        <dbReference type="Proteomes" id="UP000535589"/>
    </source>
</evidence>
<accession>A0A7X8YFU0</accession>
<evidence type="ECO:0000313" key="3">
    <source>
        <dbReference type="EMBL" id="NLS11696.1"/>
    </source>
</evidence>
<feature type="signal peptide" evidence="2">
    <location>
        <begin position="1"/>
        <end position="17"/>
    </location>
</feature>
<evidence type="ECO:0000256" key="2">
    <source>
        <dbReference type="SAM" id="SignalP"/>
    </source>
</evidence>
<reference evidence="3 4" key="1">
    <citation type="submission" date="2020-04" db="EMBL/GenBank/DDBJ databases">
        <title>Vibrio sp. SM6, a novel species isolated from seawater.</title>
        <authorList>
            <person name="Wang X."/>
        </authorList>
    </citation>
    <scope>NUCLEOTIDE SEQUENCE [LARGE SCALE GENOMIC DNA]</scope>
    <source>
        <strain evidence="3 4">SM6</strain>
    </source>
</reference>
<dbReference type="PANTHER" id="PTHR36571">
    <property type="entry name" value="PROTEIN YGIW"/>
    <property type="match status" value="1"/>
</dbReference>
<organism evidence="3 4">
    <name type="scientific">Vibrio agarilyticus</name>
    <dbReference type="NCBI Taxonomy" id="2726741"/>
    <lineage>
        <taxon>Bacteria</taxon>
        <taxon>Pseudomonadati</taxon>
        <taxon>Pseudomonadota</taxon>
        <taxon>Gammaproteobacteria</taxon>
        <taxon>Vibrionales</taxon>
        <taxon>Vibrionaceae</taxon>
        <taxon>Vibrio</taxon>
    </lineage>
</organism>